<keyword evidence="1" id="KW-0645">Protease</keyword>
<feature type="domain" description="Peptidase S1" evidence="5">
    <location>
        <begin position="1"/>
        <end position="117"/>
    </location>
</feature>
<evidence type="ECO:0000256" key="3">
    <source>
        <dbReference type="ARBA" id="ARBA00022825"/>
    </source>
</evidence>
<evidence type="ECO:0000256" key="4">
    <source>
        <dbReference type="ARBA" id="ARBA00023157"/>
    </source>
</evidence>
<keyword evidence="3" id="KW-0720">Serine protease</keyword>
<dbReference type="SUPFAM" id="SSF50494">
    <property type="entry name" value="Trypsin-like serine proteases"/>
    <property type="match status" value="1"/>
</dbReference>
<dbReference type="AlphaFoldDB" id="A0AAD8EPQ2"/>
<dbReference type="GO" id="GO:0006508">
    <property type="term" value="P:proteolysis"/>
    <property type="evidence" value="ECO:0007669"/>
    <property type="project" value="UniProtKB-KW"/>
</dbReference>
<dbReference type="PROSITE" id="PS50240">
    <property type="entry name" value="TRYPSIN_DOM"/>
    <property type="match status" value="1"/>
</dbReference>
<protein>
    <recommendedName>
        <fullName evidence="5">Peptidase S1 domain-containing protein</fullName>
    </recommendedName>
</protein>
<accession>A0AAD8EPQ2</accession>
<evidence type="ECO:0000313" key="6">
    <source>
        <dbReference type="EMBL" id="KAJ9597881.1"/>
    </source>
</evidence>
<dbReference type="Pfam" id="PF00089">
    <property type="entry name" value="Trypsin"/>
    <property type="match status" value="1"/>
</dbReference>
<dbReference type="PANTHER" id="PTHR24276">
    <property type="entry name" value="POLYSERASE-RELATED"/>
    <property type="match status" value="1"/>
</dbReference>
<dbReference type="InterPro" id="IPR033116">
    <property type="entry name" value="TRYPSIN_SER"/>
</dbReference>
<sequence>MAQKEPLVYDIADATGFGDYDPALPFPADNLQVIRISIVDIDTCEDVYGGRITKNMICAGIIENKGICFGDSGGPLVVDHKLVGISSWGKTGCRHPHEPQIYANVPALYDFVKENAEFDHTESNHGLYDLLTIRVYD</sequence>
<organism evidence="6 7">
    <name type="scientific">Diploptera punctata</name>
    <name type="common">Pacific beetle cockroach</name>
    <dbReference type="NCBI Taxonomy" id="6984"/>
    <lineage>
        <taxon>Eukaryota</taxon>
        <taxon>Metazoa</taxon>
        <taxon>Ecdysozoa</taxon>
        <taxon>Arthropoda</taxon>
        <taxon>Hexapoda</taxon>
        <taxon>Insecta</taxon>
        <taxon>Pterygota</taxon>
        <taxon>Neoptera</taxon>
        <taxon>Polyneoptera</taxon>
        <taxon>Dictyoptera</taxon>
        <taxon>Blattodea</taxon>
        <taxon>Blaberoidea</taxon>
        <taxon>Blaberidae</taxon>
        <taxon>Diplopterinae</taxon>
        <taxon>Diploptera</taxon>
    </lineage>
</organism>
<name>A0AAD8EPQ2_DIPPU</name>
<gene>
    <name evidence="6" type="ORF">L9F63_011247</name>
</gene>
<dbReference type="InterPro" id="IPR009003">
    <property type="entry name" value="Peptidase_S1_PA"/>
</dbReference>
<dbReference type="PANTHER" id="PTHR24276:SF91">
    <property type="entry name" value="AT26814P-RELATED"/>
    <property type="match status" value="1"/>
</dbReference>
<evidence type="ECO:0000256" key="2">
    <source>
        <dbReference type="ARBA" id="ARBA00022801"/>
    </source>
</evidence>
<dbReference type="Proteomes" id="UP001233999">
    <property type="component" value="Unassembled WGS sequence"/>
</dbReference>
<keyword evidence="4" id="KW-1015">Disulfide bond</keyword>
<keyword evidence="7" id="KW-1185">Reference proteome</keyword>
<dbReference type="InterPro" id="IPR001254">
    <property type="entry name" value="Trypsin_dom"/>
</dbReference>
<dbReference type="GO" id="GO:0004252">
    <property type="term" value="F:serine-type endopeptidase activity"/>
    <property type="evidence" value="ECO:0007669"/>
    <property type="project" value="InterPro"/>
</dbReference>
<proteinExistence type="predicted"/>
<dbReference type="EMBL" id="JASPKZ010001579">
    <property type="protein sequence ID" value="KAJ9597881.1"/>
    <property type="molecule type" value="Genomic_DNA"/>
</dbReference>
<reference evidence="6" key="1">
    <citation type="journal article" date="2023" name="IScience">
        <title>Live-bearing cockroach genome reveals convergent evolutionary mechanisms linked to viviparity in insects and beyond.</title>
        <authorList>
            <person name="Fouks B."/>
            <person name="Harrison M.C."/>
            <person name="Mikhailova A.A."/>
            <person name="Marchal E."/>
            <person name="English S."/>
            <person name="Carruthers M."/>
            <person name="Jennings E.C."/>
            <person name="Chiamaka E.L."/>
            <person name="Frigard R.A."/>
            <person name="Pippel M."/>
            <person name="Attardo G.M."/>
            <person name="Benoit J.B."/>
            <person name="Bornberg-Bauer E."/>
            <person name="Tobe S.S."/>
        </authorList>
    </citation>
    <scope>NUCLEOTIDE SEQUENCE</scope>
    <source>
        <strain evidence="6">Stay&amp;Tobe</strain>
    </source>
</reference>
<dbReference type="InterPro" id="IPR043504">
    <property type="entry name" value="Peptidase_S1_PA_chymotrypsin"/>
</dbReference>
<evidence type="ECO:0000256" key="1">
    <source>
        <dbReference type="ARBA" id="ARBA00022670"/>
    </source>
</evidence>
<comment type="caution">
    <text evidence="6">The sequence shown here is derived from an EMBL/GenBank/DDBJ whole genome shotgun (WGS) entry which is preliminary data.</text>
</comment>
<keyword evidence="2" id="KW-0378">Hydrolase</keyword>
<evidence type="ECO:0000259" key="5">
    <source>
        <dbReference type="PROSITE" id="PS50240"/>
    </source>
</evidence>
<dbReference type="PROSITE" id="PS00135">
    <property type="entry name" value="TRYPSIN_SER"/>
    <property type="match status" value="1"/>
</dbReference>
<dbReference type="Gene3D" id="2.40.10.10">
    <property type="entry name" value="Trypsin-like serine proteases"/>
    <property type="match status" value="1"/>
</dbReference>
<evidence type="ECO:0000313" key="7">
    <source>
        <dbReference type="Proteomes" id="UP001233999"/>
    </source>
</evidence>
<dbReference type="InterPro" id="IPR050430">
    <property type="entry name" value="Peptidase_S1"/>
</dbReference>
<reference evidence="6" key="2">
    <citation type="submission" date="2023-05" db="EMBL/GenBank/DDBJ databases">
        <authorList>
            <person name="Fouks B."/>
        </authorList>
    </citation>
    <scope>NUCLEOTIDE SEQUENCE</scope>
    <source>
        <strain evidence="6">Stay&amp;Tobe</strain>
        <tissue evidence="6">Testes</tissue>
    </source>
</reference>